<evidence type="ECO:0000313" key="4">
    <source>
        <dbReference type="EMBL" id="ELR11417.1"/>
    </source>
</evidence>
<feature type="region of interest" description="Disordered" evidence="2">
    <location>
        <begin position="1093"/>
        <end position="1171"/>
    </location>
</feature>
<keyword evidence="5" id="KW-1185">Reference proteome</keyword>
<feature type="region of interest" description="Disordered" evidence="2">
    <location>
        <begin position="235"/>
        <end position="355"/>
    </location>
</feature>
<feature type="domain" description="RFX-type winged-helix" evidence="3">
    <location>
        <begin position="647"/>
        <end position="722"/>
    </location>
</feature>
<feature type="compositionally biased region" description="Pro residues" evidence="2">
    <location>
        <begin position="327"/>
        <end position="337"/>
    </location>
</feature>
<dbReference type="SUPFAM" id="SSF46785">
    <property type="entry name" value="Winged helix' DNA-binding domain"/>
    <property type="match status" value="1"/>
</dbReference>
<dbReference type="PANTHER" id="PTHR12619:SF5">
    <property type="entry name" value="TRANSCRIPTION FACTOR RFX4"/>
    <property type="match status" value="1"/>
</dbReference>
<evidence type="ECO:0000313" key="5">
    <source>
        <dbReference type="Proteomes" id="UP000011083"/>
    </source>
</evidence>
<feature type="compositionally biased region" description="Basic and acidic residues" evidence="2">
    <location>
        <begin position="410"/>
        <end position="421"/>
    </location>
</feature>
<feature type="region of interest" description="Disordered" evidence="2">
    <location>
        <begin position="67"/>
        <end position="185"/>
    </location>
</feature>
<feature type="compositionally biased region" description="Low complexity" evidence="2">
    <location>
        <begin position="311"/>
        <end position="326"/>
    </location>
</feature>
<dbReference type="OrthoDB" id="10056949at2759"/>
<gene>
    <name evidence="4" type="ORF">ACA1_323140</name>
</gene>
<feature type="compositionally biased region" description="Basic residues" evidence="2">
    <location>
        <begin position="1160"/>
        <end position="1171"/>
    </location>
</feature>
<organism evidence="4 5">
    <name type="scientific">Acanthamoeba castellanii (strain ATCC 30010 / Neff)</name>
    <dbReference type="NCBI Taxonomy" id="1257118"/>
    <lineage>
        <taxon>Eukaryota</taxon>
        <taxon>Amoebozoa</taxon>
        <taxon>Discosea</taxon>
        <taxon>Longamoebia</taxon>
        <taxon>Centramoebida</taxon>
        <taxon>Acanthamoebidae</taxon>
        <taxon>Acanthamoeba</taxon>
    </lineage>
</organism>
<feature type="compositionally biased region" description="Low complexity" evidence="2">
    <location>
        <begin position="737"/>
        <end position="754"/>
    </location>
</feature>
<feature type="compositionally biased region" description="Low complexity" evidence="2">
    <location>
        <begin position="911"/>
        <end position="940"/>
    </location>
</feature>
<feature type="compositionally biased region" description="Low complexity" evidence="2">
    <location>
        <begin position="840"/>
        <end position="891"/>
    </location>
</feature>
<dbReference type="RefSeq" id="XP_004333430.1">
    <property type="nucleotide sequence ID" value="XM_004333382.1"/>
</dbReference>
<evidence type="ECO:0000259" key="3">
    <source>
        <dbReference type="PROSITE" id="PS51526"/>
    </source>
</evidence>
<feature type="compositionally biased region" description="Low complexity" evidence="2">
    <location>
        <begin position="762"/>
        <end position="825"/>
    </location>
</feature>
<dbReference type="VEuPathDB" id="AmoebaDB:ACA1_323140"/>
<dbReference type="GO" id="GO:0000981">
    <property type="term" value="F:DNA-binding transcription factor activity, RNA polymerase II-specific"/>
    <property type="evidence" value="ECO:0007669"/>
    <property type="project" value="TreeGrafter"/>
</dbReference>
<dbReference type="InterPro" id="IPR039779">
    <property type="entry name" value="RFX-like"/>
</dbReference>
<dbReference type="Gene3D" id="1.10.10.10">
    <property type="entry name" value="Winged helix-like DNA-binding domain superfamily/Winged helix DNA-binding domain"/>
    <property type="match status" value="1"/>
</dbReference>
<dbReference type="Proteomes" id="UP000011083">
    <property type="component" value="Unassembled WGS sequence"/>
</dbReference>
<evidence type="ECO:0000256" key="1">
    <source>
        <dbReference type="ARBA" id="ARBA00023125"/>
    </source>
</evidence>
<dbReference type="InterPro" id="IPR003150">
    <property type="entry name" value="DNA-bd_RFX"/>
</dbReference>
<feature type="compositionally biased region" description="Polar residues" evidence="2">
    <location>
        <begin position="342"/>
        <end position="351"/>
    </location>
</feature>
<proteinExistence type="predicted"/>
<reference evidence="4 5" key="1">
    <citation type="journal article" date="2013" name="Genome Biol.">
        <title>Genome of Acanthamoeba castellanii highlights extensive lateral gene transfer and early evolution of tyrosine kinase signaling.</title>
        <authorList>
            <person name="Clarke M."/>
            <person name="Lohan A.J."/>
            <person name="Liu B."/>
            <person name="Lagkouvardos I."/>
            <person name="Roy S."/>
            <person name="Zafar N."/>
            <person name="Bertelli C."/>
            <person name="Schilde C."/>
            <person name="Kianianmomeni A."/>
            <person name="Burglin T.R."/>
            <person name="Frech C."/>
            <person name="Turcotte B."/>
            <person name="Kopec K.O."/>
            <person name="Synnott J.M."/>
            <person name="Choo C."/>
            <person name="Paponov I."/>
            <person name="Finkler A."/>
            <person name="Soon Heng Tan C."/>
            <person name="Hutchins A.P."/>
            <person name="Weinmeier T."/>
            <person name="Rattei T."/>
            <person name="Chu J.S."/>
            <person name="Gimenez G."/>
            <person name="Irimia M."/>
            <person name="Rigden D.J."/>
            <person name="Fitzpatrick D.A."/>
            <person name="Lorenzo-Morales J."/>
            <person name="Bateman A."/>
            <person name="Chiu C.H."/>
            <person name="Tang P."/>
            <person name="Hegemann P."/>
            <person name="Fromm H."/>
            <person name="Raoult D."/>
            <person name="Greub G."/>
            <person name="Miranda-Saavedra D."/>
            <person name="Chen N."/>
            <person name="Nash P."/>
            <person name="Ginger M.L."/>
            <person name="Horn M."/>
            <person name="Schaap P."/>
            <person name="Caler L."/>
            <person name="Loftus B."/>
        </authorList>
    </citation>
    <scope>NUCLEOTIDE SEQUENCE [LARGE SCALE GENOMIC DNA]</scope>
    <source>
        <strain evidence="4 5">Neff</strain>
    </source>
</reference>
<name>L8GEG4_ACACF</name>
<dbReference type="Pfam" id="PF02257">
    <property type="entry name" value="RFX_DNA_binding"/>
    <property type="match status" value="1"/>
</dbReference>
<dbReference type="GO" id="GO:0000978">
    <property type="term" value="F:RNA polymerase II cis-regulatory region sequence-specific DNA binding"/>
    <property type="evidence" value="ECO:0007669"/>
    <property type="project" value="TreeGrafter"/>
</dbReference>
<dbReference type="InterPro" id="IPR036390">
    <property type="entry name" value="WH_DNA-bd_sf"/>
</dbReference>
<sequence length="1171" mass="123928">MELRLVEQTSPAATPPIRKARRRSLGGRVEKPAPPEVPVTGPVECDRYYTLVARSEELVGDGELRVRHASEVDPDAEQQKLTSATGNGAPPKKPARNNNHSNTKKKKVDSAASSSGDEEEEELQVIEEDDEAEEEGKKDEQPSGKPNVHFVWQLRSSPDESESESEGDSGNQFKDKRPAPEPLPINAAKLQLLSHDPANGEARFELKISSAHFGKASSPSALTHVALEASACKDQPPLRFQSPPARTTAITGPRQADALLPLAVKTRPTTADAGRAPSPRQPPPTELGAETSGGPAEDVAASSAATSGSMPSLLPGVLPPLHSVPLPLGPFPIPPHPAETNGAGQSATPATSGGDMWADFASTVKAATLKSLQKGKDVPETKDQTTVLPMTDATPSPSSPSLRRSKRKSRREDEVGIEPDKASSSATESAATGKETSAAPAAAVRGQQALIPRDLRQQGVQPIQQQPPPPPTQEGLRKWYDEQNVRTRSSEILQFLIQAQKRIDPKFVERFSALHTKLFPVFEQFAHPDTQHTLILILLHALTLTGYCVDLIRFCYWVKEFSSLAVDRVIEQATELSAELVQLQFQKEVEEKLHGCLTTLLETLTALSEIISGPVYESYQPEKEPVEKTSKGKKFISLAKGNAVPWIKEWLKSSYAEVQGQSVAKKMVYKDYLAYCNRVGIEPTTSSVLGKIFREVFPFVNTRRLGSRNNNITYYSNIGPTSSLLAHSTSSAQAVAASSSSLAPSSPTGQTAPHPASPPAVTPSSTRVGSRSRSASLNARNPSPPSSASHTNTSSSSNGDSASSSSSASKPTFHMGSFRSSSPTSSFSYYPSASYYSAASSASSSSGPRSSSASSTMPSGSSSSSSGSGLKRSTAALPAASSFASAPIRPSSPTPTSAFLPGQPTATAELGAGPSAYPGGYPSTLASSGSSQPPAASALPHYFTLPPIPNPAAGSSTAPSAQSQSSAASAAQSSQAAAAAAAGYNPAMFLPHAAALSAILTSFPHLLSYGLPAYPPPPSAGGLPPGYPAYPGYPPYPYPYPYPAPDQPHPSAEAAAAAMAQLPIDPALLAQLAANNPMAFVKRELRDEEQHVKEVEVQEHAMALDSARRRRDRDERDEASSGGGGRTPSPRTGRRHRASARQESEDESPSSESAEEPTRSKRQRRTTKPRN</sequence>
<feature type="region of interest" description="Disordered" evidence="2">
    <location>
        <begin position="1"/>
        <end position="44"/>
    </location>
</feature>
<dbReference type="AlphaFoldDB" id="L8GEG4"/>
<dbReference type="KEGG" id="acan:ACA1_323140"/>
<feature type="compositionally biased region" description="Acidic residues" evidence="2">
    <location>
        <begin position="116"/>
        <end position="134"/>
    </location>
</feature>
<accession>L8GEG4</accession>
<feature type="compositionally biased region" description="Low complexity" evidence="2">
    <location>
        <begin position="422"/>
        <end position="443"/>
    </location>
</feature>
<feature type="region of interest" description="Disordered" evidence="2">
    <location>
        <begin position="737"/>
        <end position="825"/>
    </location>
</feature>
<dbReference type="PANTHER" id="PTHR12619">
    <property type="entry name" value="RFX TRANSCRIPTION FACTOR FAMILY"/>
    <property type="match status" value="1"/>
</dbReference>
<dbReference type="GeneID" id="14911852"/>
<feature type="compositionally biased region" description="Acidic residues" evidence="2">
    <location>
        <begin position="1144"/>
        <end position="1155"/>
    </location>
</feature>
<protein>
    <submittedName>
        <fullName evidence="4">RFX DNA-binding domain containing protein</fullName>
    </submittedName>
</protein>
<feature type="region of interest" description="Disordered" evidence="2">
    <location>
        <begin position="840"/>
        <end position="942"/>
    </location>
</feature>
<keyword evidence="1 4" id="KW-0238">DNA-binding</keyword>
<dbReference type="EMBL" id="KB008152">
    <property type="protein sequence ID" value="ELR11417.1"/>
    <property type="molecule type" value="Genomic_DNA"/>
</dbReference>
<evidence type="ECO:0000256" key="2">
    <source>
        <dbReference type="SAM" id="MobiDB-lite"/>
    </source>
</evidence>
<feature type="region of interest" description="Disordered" evidence="2">
    <location>
        <begin position="375"/>
        <end position="445"/>
    </location>
</feature>
<dbReference type="PROSITE" id="PS51526">
    <property type="entry name" value="RFX_DBD"/>
    <property type="match status" value="1"/>
</dbReference>
<dbReference type="InterPro" id="IPR036388">
    <property type="entry name" value="WH-like_DNA-bd_sf"/>
</dbReference>